<dbReference type="SUPFAM" id="SSF88659">
    <property type="entry name" value="Sigma3 and sigma4 domains of RNA polymerase sigma factors"/>
    <property type="match status" value="1"/>
</dbReference>
<dbReference type="SUPFAM" id="SSF88946">
    <property type="entry name" value="Sigma2 domain of RNA polymerase sigma factors"/>
    <property type="match status" value="1"/>
</dbReference>
<dbReference type="PANTHER" id="PTHR43133">
    <property type="entry name" value="RNA POLYMERASE ECF-TYPE SIGMA FACTO"/>
    <property type="match status" value="1"/>
</dbReference>
<dbReference type="GO" id="GO:0016987">
    <property type="term" value="F:sigma factor activity"/>
    <property type="evidence" value="ECO:0007669"/>
    <property type="project" value="UniProtKB-KW"/>
</dbReference>
<evidence type="ECO:0000256" key="1">
    <source>
        <dbReference type="ARBA" id="ARBA00010641"/>
    </source>
</evidence>
<dbReference type="Pfam" id="PF04542">
    <property type="entry name" value="Sigma70_r2"/>
    <property type="match status" value="1"/>
</dbReference>
<dbReference type="AlphaFoldDB" id="A0A517Q1L2"/>
<keyword evidence="3" id="KW-0731">Sigma factor</keyword>
<dbReference type="NCBIfam" id="TIGR02989">
    <property type="entry name" value="Sig-70_gvs1"/>
    <property type="match status" value="1"/>
</dbReference>
<dbReference type="RefSeq" id="WP_145104189.1">
    <property type="nucleotide sequence ID" value="NZ_CP036277.1"/>
</dbReference>
<accession>A0A518A150</accession>
<proteinExistence type="inferred from homology"/>
<gene>
    <name evidence="5" type="ORF">Enr10x_08040</name>
</gene>
<evidence type="ECO:0000256" key="3">
    <source>
        <dbReference type="ARBA" id="ARBA00023082"/>
    </source>
</evidence>
<dbReference type="InterPro" id="IPR039425">
    <property type="entry name" value="RNA_pol_sigma-70-like"/>
</dbReference>
<dbReference type="InterPro" id="IPR013325">
    <property type="entry name" value="RNA_pol_sigma_r2"/>
</dbReference>
<protein>
    <submittedName>
        <fullName evidence="5">RNA polymerase sigma factor</fullName>
    </submittedName>
</protein>
<evidence type="ECO:0000256" key="4">
    <source>
        <dbReference type="ARBA" id="ARBA00023163"/>
    </source>
</evidence>
<dbReference type="InterPro" id="IPR007627">
    <property type="entry name" value="RNA_pol_sigma70_r2"/>
</dbReference>
<evidence type="ECO:0000313" key="6">
    <source>
        <dbReference type="Proteomes" id="UP000315647"/>
    </source>
</evidence>
<keyword evidence="2" id="KW-0805">Transcription regulation</keyword>
<dbReference type="EMBL" id="CP037421">
    <property type="protein sequence ID" value="QDT25508.1"/>
    <property type="molecule type" value="Genomic_DNA"/>
</dbReference>
<organism evidence="5 6">
    <name type="scientific">Gimesia panareensis</name>
    <dbReference type="NCBI Taxonomy" id="2527978"/>
    <lineage>
        <taxon>Bacteria</taxon>
        <taxon>Pseudomonadati</taxon>
        <taxon>Planctomycetota</taxon>
        <taxon>Planctomycetia</taxon>
        <taxon>Planctomycetales</taxon>
        <taxon>Planctomycetaceae</taxon>
        <taxon>Gimesia</taxon>
    </lineage>
</organism>
<keyword evidence="4" id="KW-0804">Transcription</keyword>
<dbReference type="InterPro" id="IPR014284">
    <property type="entry name" value="RNA_pol_sigma-70_dom"/>
</dbReference>
<dbReference type="PANTHER" id="PTHR43133:SF51">
    <property type="entry name" value="RNA POLYMERASE SIGMA FACTOR"/>
    <property type="match status" value="1"/>
</dbReference>
<dbReference type="InterPro" id="IPR014331">
    <property type="entry name" value="RNA_pol_sigma70_ECF_RHOBA"/>
</dbReference>
<reference evidence="5 6" key="1">
    <citation type="submission" date="2019-03" db="EMBL/GenBank/DDBJ databases">
        <title>Deep-cultivation of Planctomycetes and their phenomic and genomic characterization uncovers novel biology.</title>
        <authorList>
            <person name="Wiegand S."/>
            <person name="Jogler M."/>
            <person name="Boedeker C."/>
            <person name="Pinto D."/>
            <person name="Vollmers J."/>
            <person name="Rivas-Marin E."/>
            <person name="Kohn T."/>
            <person name="Peeters S.H."/>
            <person name="Heuer A."/>
            <person name="Rast P."/>
            <person name="Oberbeckmann S."/>
            <person name="Bunk B."/>
            <person name="Jeske O."/>
            <person name="Meyerdierks A."/>
            <person name="Storesund J.E."/>
            <person name="Kallscheuer N."/>
            <person name="Luecker S."/>
            <person name="Lage O.M."/>
            <person name="Pohl T."/>
            <person name="Merkel B.J."/>
            <person name="Hornburger P."/>
            <person name="Mueller R.-W."/>
            <person name="Bruemmer F."/>
            <person name="Labrenz M."/>
            <person name="Spormann A.M."/>
            <person name="Op den Camp H."/>
            <person name="Overmann J."/>
            <person name="Amann R."/>
            <person name="Jetten M.S.M."/>
            <person name="Mascher T."/>
            <person name="Medema M.H."/>
            <person name="Devos D.P."/>
            <person name="Kaster A.-K."/>
            <person name="Ovreas L."/>
            <person name="Rohde M."/>
            <person name="Galperin M.Y."/>
            <person name="Jogler C."/>
        </authorList>
    </citation>
    <scope>NUCLEOTIDE SEQUENCE [LARGE SCALE GENOMIC DNA]</scope>
    <source>
        <strain evidence="5 6">Enr10</strain>
    </source>
</reference>
<comment type="similarity">
    <text evidence="1">Belongs to the sigma-70 factor family. ECF subfamily.</text>
</comment>
<name>A0A517Q1L2_9PLAN</name>
<dbReference type="GO" id="GO:0006352">
    <property type="term" value="P:DNA-templated transcription initiation"/>
    <property type="evidence" value="ECO:0007669"/>
    <property type="project" value="InterPro"/>
</dbReference>
<accession>A0A517Q1L2</accession>
<dbReference type="NCBIfam" id="TIGR02937">
    <property type="entry name" value="sigma70-ECF"/>
    <property type="match status" value="1"/>
</dbReference>
<dbReference type="InterPro" id="IPR013324">
    <property type="entry name" value="RNA_pol_sigma_r3/r4-like"/>
</dbReference>
<evidence type="ECO:0000313" key="5">
    <source>
        <dbReference type="EMBL" id="QDT25508.1"/>
    </source>
</evidence>
<dbReference type="Proteomes" id="UP000315647">
    <property type="component" value="Chromosome"/>
</dbReference>
<keyword evidence="6" id="KW-1185">Reference proteome</keyword>
<sequence length="179" mass="21230">MSQSKSSVGPSLRSHFTSLLSKDRIRLFSFIRSMVLNVSDAEDVYQRVCLTLWNKFDEFDQKRDFFPWACGVASYTVRNHHRSLRHDRHYFDQELIETISQQREQHLSNYNIRIEFLHECLRALNSSDQQLLQDAVFEKQAVTEIAKTTKRSLQSLYNRLSILRRELAECISRKLQSEQ</sequence>
<evidence type="ECO:0000256" key="2">
    <source>
        <dbReference type="ARBA" id="ARBA00023015"/>
    </source>
</evidence>
<dbReference type="Gene3D" id="1.10.1740.10">
    <property type="match status" value="1"/>
</dbReference>